<evidence type="ECO:0000313" key="2">
    <source>
        <dbReference type="Proteomes" id="UP000253790"/>
    </source>
</evidence>
<dbReference type="Proteomes" id="UP000253790">
    <property type="component" value="Chromosome"/>
</dbReference>
<dbReference type="Gene3D" id="3.40.50.720">
    <property type="entry name" value="NAD(P)-binding Rossmann-like Domain"/>
    <property type="match status" value="1"/>
</dbReference>
<name>A0A345NJH0_9MICO</name>
<dbReference type="EMBL" id="CP031229">
    <property type="protein sequence ID" value="AXH95178.1"/>
    <property type="molecule type" value="Genomic_DNA"/>
</dbReference>
<dbReference type="KEGG" id="orn:DV701_02575"/>
<proteinExistence type="predicted"/>
<evidence type="ECO:0008006" key="3">
    <source>
        <dbReference type="Google" id="ProtNLM"/>
    </source>
</evidence>
<keyword evidence="2" id="KW-1185">Reference proteome</keyword>
<dbReference type="OrthoDB" id="9774199at2"/>
<sequence length="168" mass="17867">MRRGSGFAEKDRMAAQNVADALVAHGTGRAVYLSGIVPPVEHGEPSEHITSRLEVEKILSTTPATVLTLRAAVLMGSGSTSFEIIRQVSERMPVQTVPTWMNSDVQPIAVVDAVTALVGALTAEVGSRSYDIGGPDRLPYGDLLDRYAVMAGVPRRTSSVTCCPTTTR</sequence>
<protein>
    <recommendedName>
        <fullName evidence="3">NAD(P)-binding domain-containing protein</fullName>
    </recommendedName>
</protein>
<gene>
    <name evidence="1" type="ORF">DV701_02575</name>
</gene>
<dbReference type="InterPro" id="IPR036291">
    <property type="entry name" value="NAD(P)-bd_dom_sf"/>
</dbReference>
<organism evidence="1 2">
    <name type="scientific">Ornithinimicrobium avium</name>
    <dbReference type="NCBI Taxonomy" id="2283195"/>
    <lineage>
        <taxon>Bacteria</taxon>
        <taxon>Bacillati</taxon>
        <taxon>Actinomycetota</taxon>
        <taxon>Actinomycetes</taxon>
        <taxon>Micrococcales</taxon>
        <taxon>Ornithinimicrobiaceae</taxon>
        <taxon>Ornithinimicrobium</taxon>
    </lineage>
</organism>
<dbReference type="SUPFAM" id="SSF51735">
    <property type="entry name" value="NAD(P)-binding Rossmann-fold domains"/>
    <property type="match status" value="1"/>
</dbReference>
<accession>A0A345NJH0</accession>
<dbReference type="AlphaFoldDB" id="A0A345NJH0"/>
<reference evidence="1 2" key="1">
    <citation type="submission" date="2018-07" db="EMBL/GenBank/DDBJ databases">
        <title>Complete genome sequencing of Ornithinimicrobium sp. AMA3305.</title>
        <authorList>
            <person name="Bae J.-W."/>
        </authorList>
    </citation>
    <scope>NUCLEOTIDE SEQUENCE [LARGE SCALE GENOMIC DNA]</scope>
    <source>
        <strain evidence="1 2">AMA3305</strain>
    </source>
</reference>
<evidence type="ECO:0000313" key="1">
    <source>
        <dbReference type="EMBL" id="AXH95178.1"/>
    </source>
</evidence>